<feature type="compositionally biased region" description="Polar residues" evidence="1">
    <location>
        <begin position="22"/>
        <end position="31"/>
    </location>
</feature>
<comment type="caution">
    <text evidence="2">The sequence shown here is derived from an EMBL/GenBank/DDBJ whole genome shotgun (WGS) entry which is preliminary data.</text>
</comment>
<name>A0ABS3Y3C9_9ACTN</name>
<gene>
    <name evidence="2" type="ORF">JW613_27895</name>
</gene>
<keyword evidence="3" id="KW-1185">Reference proteome</keyword>
<dbReference type="GeneID" id="96262451"/>
<evidence type="ECO:0000256" key="1">
    <source>
        <dbReference type="SAM" id="MobiDB-lite"/>
    </source>
</evidence>
<feature type="compositionally biased region" description="Basic and acidic residues" evidence="1">
    <location>
        <begin position="48"/>
        <end position="58"/>
    </location>
</feature>
<organism evidence="2 3">
    <name type="scientific">Streptomyces smyrnaeus</name>
    <dbReference type="NCBI Taxonomy" id="1387713"/>
    <lineage>
        <taxon>Bacteria</taxon>
        <taxon>Bacillati</taxon>
        <taxon>Actinomycetota</taxon>
        <taxon>Actinomycetes</taxon>
        <taxon>Kitasatosporales</taxon>
        <taxon>Streptomycetaceae</taxon>
        <taxon>Streptomyces</taxon>
    </lineage>
</organism>
<reference evidence="2 3" key="1">
    <citation type="submission" date="2021-02" db="EMBL/GenBank/DDBJ databases">
        <title>Streptomyces spirodelae sp. nov., isolated from duckweed.</title>
        <authorList>
            <person name="Saimee Y."/>
            <person name="Duangmal K."/>
        </authorList>
    </citation>
    <scope>NUCLEOTIDE SEQUENCE [LARGE SCALE GENOMIC DNA]</scope>
    <source>
        <strain evidence="2 3">DSM 42105</strain>
    </source>
</reference>
<protein>
    <recommendedName>
        <fullName evidence="4">Transposase</fullName>
    </recommendedName>
</protein>
<proteinExistence type="predicted"/>
<evidence type="ECO:0008006" key="4">
    <source>
        <dbReference type="Google" id="ProtNLM"/>
    </source>
</evidence>
<dbReference type="Proteomes" id="UP000721954">
    <property type="component" value="Unassembled WGS sequence"/>
</dbReference>
<sequence length="151" mass="16337">MGGDATPDKNPTPGTKPGGHLPQNSDLVNSESQKRAAARYIAETLGPETHKAGSKADGDTEALTGNPKSPTGRGKLQGWEVWTGIRHRLSVWRRHHKHLTRVLSHEREALLDVNKVLNNTDIDTNNRINSAAPGIDSTAPGLRPKSGLDKF</sequence>
<evidence type="ECO:0000313" key="2">
    <source>
        <dbReference type="EMBL" id="MBO8202089.1"/>
    </source>
</evidence>
<dbReference type="RefSeq" id="WP_209213646.1">
    <property type="nucleotide sequence ID" value="NZ_JAFFZM010000020.1"/>
</dbReference>
<evidence type="ECO:0000313" key="3">
    <source>
        <dbReference type="Proteomes" id="UP000721954"/>
    </source>
</evidence>
<dbReference type="EMBL" id="JAFFZM010000020">
    <property type="protein sequence ID" value="MBO8202089.1"/>
    <property type="molecule type" value="Genomic_DNA"/>
</dbReference>
<feature type="region of interest" description="Disordered" evidence="1">
    <location>
        <begin position="1"/>
        <end position="76"/>
    </location>
</feature>
<accession>A0ABS3Y3C9</accession>